<evidence type="ECO:0000313" key="1">
    <source>
        <dbReference type="EMBL" id="QIN79206.1"/>
    </source>
</evidence>
<sequence>MRSVIASPNKESLNGDRARIRGAEVRNIVSERAFFVGESDAEQLLVINVGDEVAVSEGQNVIVAGRLNNPRPQLEEQLSLSPEEATAVNDQEVFLRAPQVKPQEG</sequence>
<dbReference type="EMBL" id="CP045121">
    <property type="protein sequence ID" value="QIN79206.1"/>
    <property type="molecule type" value="Genomic_DNA"/>
</dbReference>
<dbReference type="Proteomes" id="UP000502706">
    <property type="component" value="Chromosome"/>
</dbReference>
<accession>A0A6G8PYD4</accession>
<organism evidence="1 2">
    <name type="scientific">Rubrobacter marinus</name>
    <dbReference type="NCBI Taxonomy" id="2653852"/>
    <lineage>
        <taxon>Bacteria</taxon>
        <taxon>Bacillati</taxon>
        <taxon>Actinomycetota</taxon>
        <taxon>Rubrobacteria</taxon>
        <taxon>Rubrobacterales</taxon>
        <taxon>Rubrobacteraceae</taxon>
        <taxon>Rubrobacter</taxon>
    </lineage>
</organism>
<proteinExistence type="predicted"/>
<name>A0A6G8PYD4_9ACTN</name>
<keyword evidence="2" id="KW-1185">Reference proteome</keyword>
<reference evidence="1 2" key="1">
    <citation type="submission" date="2019-10" db="EMBL/GenBank/DDBJ databases">
        <title>Rubrobacter sp nov SCSIO 52915 isolated from a deep-sea sediment in the South China Sea.</title>
        <authorList>
            <person name="Chen R.W."/>
        </authorList>
    </citation>
    <scope>NUCLEOTIDE SEQUENCE [LARGE SCALE GENOMIC DNA]</scope>
    <source>
        <strain evidence="1 2">SCSIO 52915</strain>
    </source>
</reference>
<protein>
    <submittedName>
        <fullName evidence="1">Uncharacterized protein</fullName>
    </submittedName>
</protein>
<gene>
    <name evidence="1" type="ORF">GBA65_12520</name>
</gene>
<dbReference type="KEGG" id="rmar:GBA65_12520"/>
<evidence type="ECO:0000313" key="2">
    <source>
        <dbReference type="Proteomes" id="UP000502706"/>
    </source>
</evidence>
<dbReference type="AlphaFoldDB" id="A0A6G8PYD4"/>